<reference evidence="6" key="2">
    <citation type="submission" date="2015-01" db="EMBL/GenBank/DDBJ databases">
        <title>Evolutionary Origins and Diversification of the Mycorrhizal Mutualists.</title>
        <authorList>
            <consortium name="DOE Joint Genome Institute"/>
            <consortium name="Mycorrhizal Genomics Consortium"/>
            <person name="Kohler A."/>
            <person name="Kuo A."/>
            <person name="Nagy L.G."/>
            <person name="Floudas D."/>
            <person name="Copeland A."/>
            <person name="Barry K.W."/>
            <person name="Cichocki N."/>
            <person name="Veneault-Fourrey C."/>
            <person name="LaButti K."/>
            <person name="Lindquist E.A."/>
            <person name="Lipzen A."/>
            <person name="Lundell T."/>
            <person name="Morin E."/>
            <person name="Murat C."/>
            <person name="Riley R."/>
            <person name="Ohm R."/>
            <person name="Sun H."/>
            <person name="Tunlid A."/>
            <person name="Henrissat B."/>
            <person name="Grigoriev I.V."/>
            <person name="Hibbett D.S."/>
            <person name="Martin F."/>
        </authorList>
    </citation>
    <scope>NUCLEOTIDE SEQUENCE [LARGE SCALE GENOMIC DNA]</scope>
    <source>
        <strain evidence="6">MUT 4182</strain>
    </source>
</reference>
<evidence type="ECO:0000256" key="3">
    <source>
        <dbReference type="ARBA" id="ARBA00022927"/>
    </source>
</evidence>
<comment type="similarity">
    <text evidence="1">Belongs to the importin alpha family.</text>
</comment>
<keyword evidence="2" id="KW-0813">Transport</keyword>
<keyword evidence="3" id="KW-0653">Protein transport</keyword>
<dbReference type="Pfam" id="PF00514">
    <property type="entry name" value="Arm"/>
    <property type="match status" value="1"/>
</dbReference>
<dbReference type="SUPFAM" id="SSF48371">
    <property type="entry name" value="ARM repeat"/>
    <property type="match status" value="1"/>
</dbReference>
<evidence type="ECO:0000313" key="5">
    <source>
        <dbReference type="EMBL" id="KIO25373.1"/>
    </source>
</evidence>
<keyword evidence="6" id="KW-1185">Reference proteome</keyword>
<dbReference type="InterPro" id="IPR016024">
    <property type="entry name" value="ARM-type_fold"/>
</dbReference>
<evidence type="ECO:0000256" key="1">
    <source>
        <dbReference type="ARBA" id="ARBA00010394"/>
    </source>
</evidence>
<dbReference type="PANTHER" id="PTHR23316">
    <property type="entry name" value="IMPORTIN ALPHA"/>
    <property type="match status" value="1"/>
</dbReference>
<evidence type="ECO:0000256" key="2">
    <source>
        <dbReference type="ARBA" id="ARBA00022448"/>
    </source>
</evidence>
<evidence type="ECO:0000256" key="4">
    <source>
        <dbReference type="PROSITE-ProRule" id="PRU00259"/>
    </source>
</evidence>
<reference evidence="5 6" key="1">
    <citation type="submission" date="2014-04" db="EMBL/GenBank/DDBJ databases">
        <authorList>
            <consortium name="DOE Joint Genome Institute"/>
            <person name="Kuo A."/>
            <person name="Girlanda M."/>
            <person name="Perotto S."/>
            <person name="Kohler A."/>
            <person name="Nagy L.G."/>
            <person name="Floudas D."/>
            <person name="Copeland A."/>
            <person name="Barry K.W."/>
            <person name="Cichocki N."/>
            <person name="Veneault-Fourrey C."/>
            <person name="LaButti K."/>
            <person name="Lindquist E.A."/>
            <person name="Lipzen A."/>
            <person name="Lundell T."/>
            <person name="Morin E."/>
            <person name="Murat C."/>
            <person name="Sun H."/>
            <person name="Tunlid A."/>
            <person name="Henrissat B."/>
            <person name="Grigoriev I.V."/>
            <person name="Hibbett D.S."/>
            <person name="Martin F."/>
            <person name="Nordberg H.P."/>
            <person name="Cantor M.N."/>
            <person name="Hua S.X."/>
        </authorList>
    </citation>
    <scope>NUCLEOTIDE SEQUENCE [LARGE SCALE GENOMIC DNA]</scope>
    <source>
        <strain evidence="5 6">MUT 4182</strain>
    </source>
</reference>
<name>A0A0C3KVC1_9AGAM</name>
<proteinExistence type="inferred from homology"/>
<dbReference type="InterPro" id="IPR000225">
    <property type="entry name" value="Armadillo"/>
</dbReference>
<dbReference type="GO" id="GO:0015031">
    <property type="term" value="P:protein transport"/>
    <property type="evidence" value="ECO:0007669"/>
    <property type="project" value="UniProtKB-KW"/>
</dbReference>
<dbReference type="InterPro" id="IPR011989">
    <property type="entry name" value="ARM-like"/>
</dbReference>
<gene>
    <name evidence="5" type="ORF">M407DRAFT_25276</name>
</gene>
<organism evidence="5 6">
    <name type="scientific">Tulasnella calospora MUT 4182</name>
    <dbReference type="NCBI Taxonomy" id="1051891"/>
    <lineage>
        <taxon>Eukaryota</taxon>
        <taxon>Fungi</taxon>
        <taxon>Dikarya</taxon>
        <taxon>Basidiomycota</taxon>
        <taxon>Agaricomycotina</taxon>
        <taxon>Agaricomycetes</taxon>
        <taxon>Cantharellales</taxon>
        <taxon>Tulasnellaceae</taxon>
        <taxon>Tulasnella</taxon>
    </lineage>
</organism>
<evidence type="ECO:0000313" key="6">
    <source>
        <dbReference type="Proteomes" id="UP000054248"/>
    </source>
</evidence>
<accession>A0A0C3KVC1</accession>
<dbReference type="HOGENOM" id="CLU_1644956_0_0_1"/>
<sequence length="161" mass="17584">MYACWAAANIATVSSPLEQGEALMEAGFVPMLVKVISNSEEEARAQSNATWALAGLADNWGQFNSERRRTLLEADCVEGLLSALALKDPEVVAVSMKGLLVFVETWGPVKQNAIERIEAAGGVAALRALKLRPEADLAHERRMAHLILKKYLKQFSLPPRV</sequence>
<dbReference type="Gene3D" id="1.25.10.10">
    <property type="entry name" value="Leucine-rich Repeat Variant"/>
    <property type="match status" value="1"/>
</dbReference>
<dbReference type="AlphaFoldDB" id="A0A0C3KVC1"/>
<dbReference type="EMBL" id="KN823043">
    <property type="protein sequence ID" value="KIO25373.1"/>
    <property type="molecule type" value="Genomic_DNA"/>
</dbReference>
<feature type="repeat" description="ARM" evidence="4">
    <location>
        <begin position="27"/>
        <end position="57"/>
    </location>
</feature>
<dbReference type="PROSITE" id="PS50176">
    <property type="entry name" value="ARM_REPEAT"/>
    <property type="match status" value="1"/>
</dbReference>
<dbReference type="Proteomes" id="UP000054248">
    <property type="component" value="Unassembled WGS sequence"/>
</dbReference>
<protein>
    <submittedName>
        <fullName evidence="5">Uncharacterized protein</fullName>
    </submittedName>
</protein>